<dbReference type="AlphaFoldDB" id="Q3A4V6"/>
<evidence type="ECO:0000313" key="8">
    <source>
        <dbReference type="Proteomes" id="UP000002534"/>
    </source>
</evidence>
<evidence type="ECO:0000256" key="4">
    <source>
        <dbReference type="ARBA" id="ARBA00022989"/>
    </source>
</evidence>
<dbReference type="HOGENOM" id="CLU_113758_2_1_7"/>
<dbReference type="Proteomes" id="UP000002534">
    <property type="component" value="Chromosome"/>
</dbReference>
<dbReference type="eggNOG" id="COG3431">
    <property type="taxonomic scope" value="Bacteria"/>
</dbReference>
<dbReference type="OrthoDB" id="5422704at2"/>
<feature type="transmembrane region" description="Helical" evidence="6">
    <location>
        <begin position="52"/>
        <end position="69"/>
    </location>
</feature>
<dbReference type="RefSeq" id="WP_011341077.1">
    <property type="nucleotide sequence ID" value="NC_007498.2"/>
</dbReference>
<sequence>MEKIFKSFEKTTVVILLVLMMLAVAVSTIELAIILYKELMKPPFLLLSIDEMIEVFSFFLMVLIGLELVESVKAYLEHEKFTAEIVILVALVAVSRKIIILNYEEMSPEKLLGISAIIISLGGGFYLLRKSIGNTKD</sequence>
<protein>
    <recommendedName>
        <fullName evidence="9">Phosphate-starvation-inducible E-like protein</fullName>
    </recommendedName>
</protein>
<feature type="transmembrane region" description="Helical" evidence="6">
    <location>
        <begin position="111"/>
        <end position="128"/>
    </location>
</feature>
<evidence type="ECO:0000256" key="6">
    <source>
        <dbReference type="SAM" id="Phobius"/>
    </source>
</evidence>
<reference evidence="7 8" key="2">
    <citation type="journal article" date="2012" name="BMC Genomics">
        <title>The genome of Pelobacter carbinolicus reveals surprising metabolic capabilities and physiological features.</title>
        <authorList>
            <person name="Aklujkar M."/>
            <person name="Haveman S.A."/>
            <person name="Didonato R.Jr."/>
            <person name="Chertkov O."/>
            <person name="Han C.S."/>
            <person name="Land M.L."/>
            <person name="Brown P."/>
            <person name="Lovley D.R."/>
        </authorList>
    </citation>
    <scope>NUCLEOTIDE SEQUENCE [LARGE SCALE GENOMIC DNA]</scope>
    <source>
        <strain evidence="8">DSM 2380 / NBRC 103641 / GraBd1</strain>
    </source>
</reference>
<keyword evidence="8" id="KW-1185">Reference proteome</keyword>
<dbReference type="STRING" id="338963.Pcar_1353"/>
<dbReference type="EMBL" id="CP000142">
    <property type="protein sequence ID" value="ABA88601.1"/>
    <property type="molecule type" value="Genomic_DNA"/>
</dbReference>
<evidence type="ECO:0000256" key="3">
    <source>
        <dbReference type="ARBA" id="ARBA00022692"/>
    </source>
</evidence>
<keyword evidence="3 6" id="KW-0812">Transmembrane</keyword>
<dbReference type="InterPro" id="IPR020948">
    <property type="entry name" value="P_starv_induced_PsiE-like"/>
</dbReference>
<keyword evidence="2" id="KW-1003">Cell membrane</keyword>
<feature type="transmembrane region" description="Helical" evidence="6">
    <location>
        <begin position="12"/>
        <end position="36"/>
    </location>
</feature>
<evidence type="ECO:0000256" key="5">
    <source>
        <dbReference type="ARBA" id="ARBA00023136"/>
    </source>
</evidence>
<feature type="transmembrane region" description="Helical" evidence="6">
    <location>
        <begin position="81"/>
        <end position="99"/>
    </location>
</feature>
<accession>Q3A4V6</accession>
<evidence type="ECO:0008006" key="9">
    <source>
        <dbReference type="Google" id="ProtNLM"/>
    </source>
</evidence>
<organism evidence="7 8">
    <name type="scientific">Syntrophotalea carbinolica (strain DSM 2380 / NBRC 103641 / GraBd1)</name>
    <name type="common">Pelobacter carbinolicus</name>
    <dbReference type="NCBI Taxonomy" id="338963"/>
    <lineage>
        <taxon>Bacteria</taxon>
        <taxon>Pseudomonadati</taxon>
        <taxon>Thermodesulfobacteriota</taxon>
        <taxon>Desulfuromonadia</taxon>
        <taxon>Desulfuromonadales</taxon>
        <taxon>Syntrophotaleaceae</taxon>
        <taxon>Syntrophotalea</taxon>
    </lineage>
</organism>
<gene>
    <name evidence="7" type="ordered locus">Pcar_1353</name>
</gene>
<dbReference type="Pfam" id="PF06146">
    <property type="entry name" value="PsiE"/>
    <property type="match status" value="1"/>
</dbReference>
<name>Q3A4V6_SYNC1</name>
<reference evidence="8" key="1">
    <citation type="submission" date="2005-10" db="EMBL/GenBank/DDBJ databases">
        <title>Complete sequence of Pelobacter carbinolicus DSM 2380.</title>
        <authorList>
            <person name="Copeland A."/>
            <person name="Lucas S."/>
            <person name="Lapidus A."/>
            <person name="Barry K."/>
            <person name="Detter J.C."/>
            <person name="Glavina T."/>
            <person name="Hammon N."/>
            <person name="Israni S."/>
            <person name="Pitluck S."/>
            <person name="Chertkov O."/>
            <person name="Schmutz J."/>
            <person name="Larimer F."/>
            <person name="Land M."/>
            <person name="Kyrpides N."/>
            <person name="Ivanova N."/>
            <person name="Richardson P."/>
        </authorList>
    </citation>
    <scope>NUCLEOTIDE SEQUENCE [LARGE SCALE GENOMIC DNA]</scope>
    <source>
        <strain evidence="8">DSM 2380 / NBRC 103641 / GraBd1</strain>
    </source>
</reference>
<dbReference type="KEGG" id="pca:Pcar_1353"/>
<evidence type="ECO:0000256" key="1">
    <source>
        <dbReference type="ARBA" id="ARBA00004651"/>
    </source>
</evidence>
<proteinExistence type="predicted"/>
<evidence type="ECO:0000313" key="7">
    <source>
        <dbReference type="EMBL" id="ABA88601.1"/>
    </source>
</evidence>
<keyword evidence="4 6" id="KW-1133">Transmembrane helix</keyword>
<comment type="subcellular location">
    <subcellularLocation>
        <location evidence="1">Cell membrane</location>
        <topology evidence="1">Multi-pass membrane protein</topology>
    </subcellularLocation>
</comment>
<dbReference type="GO" id="GO:0005886">
    <property type="term" value="C:plasma membrane"/>
    <property type="evidence" value="ECO:0007669"/>
    <property type="project" value="UniProtKB-SubCell"/>
</dbReference>
<evidence type="ECO:0000256" key="2">
    <source>
        <dbReference type="ARBA" id="ARBA00022475"/>
    </source>
</evidence>
<keyword evidence="5 6" id="KW-0472">Membrane</keyword>